<accession>A0ABU1ZJC9</accession>
<evidence type="ECO:0008006" key="3">
    <source>
        <dbReference type="Google" id="ProtNLM"/>
    </source>
</evidence>
<dbReference type="Proteomes" id="UP001268089">
    <property type="component" value="Unassembled WGS sequence"/>
</dbReference>
<gene>
    <name evidence="1" type="ORF">J2X15_000933</name>
</gene>
<protein>
    <recommendedName>
        <fullName evidence="3">DUF721 domain-containing protein</fullName>
    </recommendedName>
</protein>
<evidence type="ECO:0000313" key="1">
    <source>
        <dbReference type="EMBL" id="MDR7305655.1"/>
    </source>
</evidence>
<sequence length="105" mass="11590">MIRNHRAVTVLQATQESPTLARLADMAMESSARLKSLETLIPRALRPAIKAGPIDGPVWCLLLDNNAVAAKVRQLLPAMEAHLRSKGWEVNSIRLKVQMTPTAIR</sequence>
<organism evidence="1 2">
    <name type="scientific">Rhodoferax saidenbachensis</name>
    <dbReference type="NCBI Taxonomy" id="1484693"/>
    <lineage>
        <taxon>Bacteria</taxon>
        <taxon>Pseudomonadati</taxon>
        <taxon>Pseudomonadota</taxon>
        <taxon>Betaproteobacteria</taxon>
        <taxon>Burkholderiales</taxon>
        <taxon>Comamonadaceae</taxon>
        <taxon>Rhodoferax</taxon>
    </lineage>
</organism>
<proteinExistence type="predicted"/>
<dbReference type="RefSeq" id="WP_310339879.1">
    <property type="nucleotide sequence ID" value="NZ_JAVDXO010000002.1"/>
</dbReference>
<keyword evidence="2" id="KW-1185">Reference proteome</keyword>
<comment type="caution">
    <text evidence="1">The sequence shown here is derived from an EMBL/GenBank/DDBJ whole genome shotgun (WGS) entry which is preliminary data.</text>
</comment>
<evidence type="ECO:0000313" key="2">
    <source>
        <dbReference type="Proteomes" id="UP001268089"/>
    </source>
</evidence>
<name>A0ABU1ZJC9_9BURK</name>
<reference evidence="1 2" key="1">
    <citation type="submission" date="2023-07" db="EMBL/GenBank/DDBJ databases">
        <title>Sorghum-associated microbial communities from plants grown in Nebraska, USA.</title>
        <authorList>
            <person name="Schachtman D."/>
        </authorList>
    </citation>
    <scope>NUCLEOTIDE SEQUENCE [LARGE SCALE GENOMIC DNA]</scope>
    <source>
        <strain evidence="1 2">BE308</strain>
    </source>
</reference>
<dbReference type="EMBL" id="JAVDXO010000002">
    <property type="protein sequence ID" value="MDR7305655.1"/>
    <property type="molecule type" value="Genomic_DNA"/>
</dbReference>